<reference evidence="1" key="1">
    <citation type="submission" date="2023-01" db="EMBL/GenBank/DDBJ databases">
        <authorList>
            <person name="Sprotte S."/>
            <person name="Brinks E."/>
        </authorList>
    </citation>
    <scope>NUCLEOTIDE SEQUENCE</scope>
</reference>
<protein>
    <submittedName>
        <fullName evidence="1">Uncharacterized protein</fullName>
    </submittedName>
</protein>
<accession>A0AAT9TRB3</accession>
<proteinExistence type="predicted"/>
<reference evidence="1" key="2">
    <citation type="journal article" date="2024" name="Heliyon">
        <title>Complete genome sequence of the novel virulent phage PMBT24 infecting Enterocloster bolteae from the human gut.</title>
        <authorList>
            <person name="Sprotte S."/>
            <person name="Brinks E."/>
            <person name="Neve H."/>
            <person name="Franz C.M.A.P."/>
        </authorList>
    </citation>
    <scope>NUCLEOTIDE SEQUENCE</scope>
</reference>
<organism evidence="1">
    <name type="scientific">Enterocloster phage PMBT24</name>
    <dbReference type="NCBI Taxonomy" id="3025413"/>
    <lineage>
        <taxon>Viruses</taxon>
        <taxon>Duplodnaviria</taxon>
        <taxon>Heunggongvirae</taxon>
        <taxon>Uroviricota</taxon>
        <taxon>Caudoviricetes</taxon>
    </lineage>
</organism>
<dbReference type="EMBL" id="OQ326496">
    <property type="protein sequence ID" value="WDQ45470.1"/>
    <property type="molecule type" value="Genomic_DNA"/>
</dbReference>
<sequence length="94" mass="10218">MGGAPAKKVFNRNSKAFKTKKAYMMNGIKESEKTIAINAALSSYYSAIQTVKDLITAGKTIADIEAFCSAELDKKGMLEEGTCNLYLKGKKSNQ</sequence>
<name>A0AAT9TRB3_9CAUD</name>
<evidence type="ECO:0000313" key="1">
    <source>
        <dbReference type="EMBL" id="WDQ45470.1"/>
    </source>
</evidence>